<dbReference type="InterPro" id="IPR015168">
    <property type="entry name" value="SsuA/THI5"/>
</dbReference>
<comment type="similarity">
    <text evidence="3">Belongs to the NMT1/THI5 family.</text>
</comment>
<feature type="domain" description="SsuA/THI5-like" evidence="12">
    <location>
        <begin position="14"/>
        <end position="226"/>
    </location>
</feature>
<dbReference type="GO" id="GO:0016740">
    <property type="term" value="F:transferase activity"/>
    <property type="evidence" value="ECO:0007669"/>
    <property type="project" value="UniProtKB-KW"/>
</dbReference>
<keyword evidence="14" id="KW-1185">Reference proteome</keyword>
<evidence type="ECO:0000256" key="1">
    <source>
        <dbReference type="ARBA" id="ARBA00003469"/>
    </source>
</evidence>
<evidence type="ECO:0000256" key="6">
    <source>
        <dbReference type="ARBA" id="ARBA00022723"/>
    </source>
</evidence>
<evidence type="ECO:0000256" key="11">
    <source>
        <dbReference type="ARBA" id="ARBA00048179"/>
    </source>
</evidence>
<evidence type="ECO:0000256" key="7">
    <source>
        <dbReference type="ARBA" id="ARBA00022898"/>
    </source>
</evidence>
<dbReference type="InterPro" id="IPR027939">
    <property type="entry name" value="NMT1/THI5"/>
</dbReference>
<dbReference type="GO" id="GO:0046872">
    <property type="term" value="F:metal ion binding"/>
    <property type="evidence" value="ECO:0007669"/>
    <property type="project" value="UniProtKB-KW"/>
</dbReference>
<evidence type="ECO:0000256" key="2">
    <source>
        <dbReference type="ARBA" id="ARBA00004948"/>
    </source>
</evidence>
<protein>
    <recommendedName>
        <fullName evidence="10">Thiamine pyrimidine synthase</fullName>
    </recommendedName>
</protein>
<comment type="catalytic activity">
    <reaction evidence="11">
        <text>N(6)-(pyridoxal phosphate)-L-lysyl-[4-amino-5-hydroxymethyl-2-methylpyrimidine phosphate synthase] + L-histidyl-[4-amino-5-hydroxymethyl-2-methylpyrimidine phosphate synthase] + 2 Fe(3+) + 4 H2O = L-lysyl-[4-amino-5-hydroxymethyl-2-methylpyrimidine phosphate synthase] + (2S)-2-amino-5-hydroxy-4-oxopentanoyl-[4-amino-5-hydroxymethyl-2-methylpyrimidine phosphate synthase] + 4-amino-2-methyl-5-(phosphooxymethyl)pyrimidine + 3-oxopropanoate + 2 Fe(2+) + 2 H(+)</text>
        <dbReference type="Rhea" id="RHEA:65756"/>
        <dbReference type="Rhea" id="RHEA-COMP:16892"/>
        <dbReference type="Rhea" id="RHEA-COMP:16893"/>
        <dbReference type="Rhea" id="RHEA-COMP:16894"/>
        <dbReference type="Rhea" id="RHEA-COMP:16895"/>
        <dbReference type="ChEBI" id="CHEBI:15377"/>
        <dbReference type="ChEBI" id="CHEBI:15378"/>
        <dbReference type="ChEBI" id="CHEBI:29033"/>
        <dbReference type="ChEBI" id="CHEBI:29034"/>
        <dbReference type="ChEBI" id="CHEBI:29969"/>
        <dbReference type="ChEBI" id="CHEBI:29979"/>
        <dbReference type="ChEBI" id="CHEBI:33190"/>
        <dbReference type="ChEBI" id="CHEBI:58354"/>
        <dbReference type="ChEBI" id="CHEBI:143915"/>
        <dbReference type="ChEBI" id="CHEBI:157692"/>
    </reaction>
    <physiologicalReaction direction="left-to-right" evidence="11">
        <dbReference type="Rhea" id="RHEA:65757"/>
    </physiologicalReaction>
</comment>
<evidence type="ECO:0000256" key="3">
    <source>
        <dbReference type="ARBA" id="ARBA00009406"/>
    </source>
</evidence>
<dbReference type="AlphaFoldDB" id="A0A2S6NKV4"/>
<reference evidence="13 14" key="1">
    <citation type="journal article" date="2018" name="Arch. Microbiol.">
        <title>New insights into the metabolic potential of the phototrophic purple bacterium Rhodopila globiformis DSM 161(T) from its draft genome sequence and evidence for a vanadium-dependent nitrogenase.</title>
        <authorList>
            <person name="Imhoff J.F."/>
            <person name="Rahn T."/>
            <person name="Kunzel S."/>
            <person name="Neulinger S.C."/>
        </authorList>
    </citation>
    <scope>NUCLEOTIDE SEQUENCE [LARGE SCALE GENOMIC DNA]</scope>
    <source>
        <strain evidence="13 14">DSM 161</strain>
    </source>
</reference>
<evidence type="ECO:0000313" key="13">
    <source>
        <dbReference type="EMBL" id="PPQ35803.1"/>
    </source>
</evidence>
<keyword evidence="9" id="KW-0408">Iron</keyword>
<evidence type="ECO:0000259" key="12">
    <source>
        <dbReference type="Pfam" id="PF09084"/>
    </source>
</evidence>
<dbReference type="PANTHER" id="PTHR31528">
    <property type="entry name" value="4-AMINO-5-HYDROXYMETHYL-2-METHYLPYRIMIDINE PHOSPHATE SYNTHASE THI11-RELATED"/>
    <property type="match status" value="1"/>
</dbReference>
<dbReference type="EMBL" id="NHRY01000067">
    <property type="protein sequence ID" value="PPQ35803.1"/>
    <property type="molecule type" value="Genomic_DNA"/>
</dbReference>
<proteinExistence type="inferred from homology"/>
<gene>
    <name evidence="13" type="ORF">CCS01_06605</name>
</gene>
<organism evidence="13 14">
    <name type="scientific">Rhodopila globiformis</name>
    <name type="common">Rhodopseudomonas globiformis</name>
    <dbReference type="NCBI Taxonomy" id="1071"/>
    <lineage>
        <taxon>Bacteria</taxon>
        <taxon>Pseudomonadati</taxon>
        <taxon>Pseudomonadota</taxon>
        <taxon>Alphaproteobacteria</taxon>
        <taxon>Acetobacterales</taxon>
        <taxon>Acetobacteraceae</taxon>
        <taxon>Rhodopila</taxon>
    </lineage>
</organism>
<keyword evidence="6" id="KW-0479">Metal-binding</keyword>
<evidence type="ECO:0000256" key="8">
    <source>
        <dbReference type="ARBA" id="ARBA00022977"/>
    </source>
</evidence>
<dbReference type="RefSeq" id="WP_104518059.1">
    <property type="nucleotide sequence ID" value="NZ_NHRY01000067.1"/>
</dbReference>
<comment type="function">
    <text evidence="1">Responsible for the formation of the pyrimidine heterocycle in the thiamine biosynthesis pathway. Catalyzes the formation of hydroxymethylpyrimidine phosphate (HMP-P) from histidine and pyridoxal phosphate (PLP). The protein uses PLP and the active site histidine to form HMP-P, generating an inactive enzyme. The enzyme can only undergo a single turnover, which suggests it is a suicide enzyme.</text>
</comment>
<comment type="subunit">
    <text evidence="4">Homodimer.</text>
</comment>
<evidence type="ECO:0000256" key="9">
    <source>
        <dbReference type="ARBA" id="ARBA00023004"/>
    </source>
</evidence>
<dbReference type="PANTHER" id="PTHR31528:SF1">
    <property type="entry name" value="4-AMINO-5-HYDROXYMETHYL-2-METHYLPYRIMIDINE PHOSPHATE SYNTHASE THI11-RELATED"/>
    <property type="match status" value="1"/>
</dbReference>
<keyword evidence="7" id="KW-0663">Pyridoxal phosphate</keyword>
<dbReference type="GO" id="GO:0009228">
    <property type="term" value="P:thiamine biosynthetic process"/>
    <property type="evidence" value="ECO:0007669"/>
    <property type="project" value="UniProtKB-KW"/>
</dbReference>
<dbReference type="OrthoDB" id="6531500at2"/>
<name>A0A2S6NKV4_RHOGL</name>
<dbReference type="Gene3D" id="3.40.190.10">
    <property type="entry name" value="Periplasmic binding protein-like II"/>
    <property type="match status" value="2"/>
</dbReference>
<sequence>MITLSENFRALFYTPFYAAQAIGAFAREGVQVTVRPSAEPGQAAAALQAGDVEVMWGGPLRVLLAHDADPGCDVVCFCDVVARDPFFIVGRQPRPGFRPADLAGPHPGIRLGTVSEVPTPWLCLQDDIRRDGADPAAVRRVTGGTMAQNAARLRDGTVDAVQVFQPHAEDLLASGAGHLWYAAASRGLTAYTTLVTRRAVLAARRDELLAMVRVMDRTLRWVRATPGRDIQRLLAARFPDVPPAIVAAAIDRYRALDLYAADAVTRREGYDRLVAAMRSGGALRRDVPFESCVDNSLAEQVAGEGRG</sequence>
<dbReference type="SUPFAM" id="SSF53850">
    <property type="entry name" value="Periplasmic binding protein-like II"/>
    <property type="match status" value="1"/>
</dbReference>
<accession>A0A2S6NKV4</accession>
<evidence type="ECO:0000313" key="14">
    <source>
        <dbReference type="Proteomes" id="UP000239724"/>
    </source>
</evidence>
<dbReference type="Proteomes" id="UP000239724">
    <property type="component" value="Unassembled WGS sequence"/>
</dbReference>
<keyword evidence="5" id="KW-0808">Transferase</keyword>
<evidence type="ECO:0000256" key="5">
    <source>
        <dbReference type="ARBA" id="ARBA00022679"/>
    </source>
</evidence>
<dbReference type="Pfam" id="PF09084">
    <property type="entry name" value="NMT1"/>
    <property type="match status" value="1"/>
</dbReference>
<evidence type="ECO:0000256" key="4">
    <source>
        <dbReference type="ARBA" id="ARBA00011738"/>
    </source>
</evidence>
<keyword evidence="8" id="KW-0784">Thiamine biosynthesis</keyword>
<comment type="caution">
    <text evidence="13">The sequence shown here is derived from an EMBL/GenBank/DDBJ whole genome shotgun (WGS) entry which is preliminary data.</text>
</comment>
<evidence type="ECO:0000256" key="10">
    <source>
        <dbReference type="ARBA" id="ARBA00033171"/>
    </source>
</evidence>
<comment type="pathway">
    <text evidence="2">Cofactor biosynthesis; thiamine diphosphate biosynthesis.</text>
</comment>